<protein>
    <recommendedName>
        <fullName evidence="3">LAGLIDADG homing endonuclease</fullName>
    </recommendedName>
</protein>
<dbReference type="Proteomes" id="UP001497444">
    <property type="component" value="Chromosome 15"/>
</dbReference>
<gene>
    <name evidence="1" type="ORF">CSSPJE1EN1_LOCUS8197</name>
</gene>
<name>A0ABP0W7D0_9BRYO</name>
<reference evidence="1" key="1">
    <citation type="submission" date="2024-02" db="EMBL/GenBank/DDBJ databases">
        <authorList>
            <consortium name="ELIXIR-Norway"/>
            <consortium name="Elixir Norway"/>
        </authorList>
    </citation>
    <scope>NUCLEOTIDE SEQUENCE</scope>
</reference>
<evidence type="ECO:0000313" key="2">
    <source>
        <dbReference type="Proteomes" id="UP001497444"/>
    </source>
</evidence>
<sequence>MKVRPGLTKADPTNTAEILRQPIFGNPLVLNERGVPLGLGGLCKGSAFAKAGCTRTKDLWNPGEQEWKSLAELGMSYHASNKKCKDSIIASIPWLLTESTSPLRNGDWISDLAPSDGAPLEWIYFILGATPGQARTIEFKRMVSNGRIQASTNQIISIATGDLRPVRILSQESPGATFKVAKELKTASKKTPTFWIFESGFIQDLPWDPGEWHWKTSPPLGDAPFYGYTAKRGYINARNPTRIPHMFSFIQGLGLRNTSTQQAIARIWHNSYPRKVGTLIWLTPQPGSLGRILVATHGHSPPLQGVQLWCRGNPAALLT</sequence>
<evidence type="ECO:0000313" key="1">
    <source>
        <dbReference type="EMBL" id="CAK9262719.1"/>
    </source>
</evidence>
<evidence type="ECO:0008006" key="3">
    <source>
        <dbReference type="Google" id="ProtNLM"/>
    </source>
</evidence>
<accession>A0ABP0W7D0</accession>
<dbReference type="EMBL" id="OZ020110">
    <property type="protein sequence ID" value="CAK9262719.1"/>
    <property type="molecule type" value="Genomic_DNA"/>
</dbReference>
<organism evidence="1 2">
    <name type="scientific">Sphagnum jensenii</name>
    <dbReference type="NCBI Taxonomy" id="128206"/>
    <lineage>
        <taxon>Eukaryota</taxon>
        <taxon>Viridiplantae</taxon>
        <taxon>Streptophyta</taxon>
        <taxon>Embryophyta</taxon>
        <taxon>Bryophyta</taxon>
        <taxon>Sphagnophytina</taxon>
        <taxon>Sphagnopsida</taxon>
        <taxon>Sphagnales</taxon>
        <taxon>Sphagnaceae</taxon>
        <taxon>Sphagnum</taxon>
    </lineage>
</organism>
<keyword evidence="2" id="KW-1185">Reference proteome</keyword>
<proteinExistence type="predicted"/>